<evidence type="ECO:0000313" key="8">
    <source>
        <dbReference type="Proteomes" id="UP000297429"/>
    </source>
</evidence>
<dbReference type="RefSeq" id="WP_121284876.1">
    <property type="nucleotide sequence ID" value="NZ_RCCK01000012.1"/>
</dbReference>
<dbReference type="InterPro" id="IPR002931">
    <property type="entry name" value="Transglutaminase-like"/>
</dbReference>
<dbReference type="EMBL" id="SOPX01000003">
    <property type="protein sequence ID" value="TFB30008.1"/>
    <property type="molecule type" value="Genomic_DNA"/>
</dbReference>
<evidence type="ECO:0000313" key="6">
    <source>
        <dbReference type="EMBL" id="TFB30008.1"/>
    </source>
</evidence>
<keyword evidence="8" id="KW-1185">Reference proteome</keyword>
<evidence type="ECO:0000313" key="5">
    <source>
        <dbReference type="EMBL" id="RLJ74883.1"/>
    </source>
</evidence>
<dbReference type="Proteomes" id="UP000273898">
    <property type="component" value="Unassembled WGS sequence"/>
</dbReference>
<accession>A0A497XY47</accession>
<evidence type="ECO:0000259" key="4">
    <source>
        <dbReference type="Pfam" id="PF12969"/>
    </source>
</evidence>
<reference evidence="6 8" key="2">
    <citation type="submission" date="2019-03" db="EMBL/GenBank/DDBJ databases">
        <authorList>
            <person name="He R.-H."/>
        </authorList>
    </citation>
    <scope>NUCLEOTIDE SEQUENCE [LARGE SCALE GENOMIC DNA]</scope>
    <source>
        <strain evidence="6 8">DSM 19624</strain>
    </source>
</reference>
<keyword evidence="1" id="KW-0812">Transmembrane</keyword>
<evidence type="ECO:0000259" key="3">
    <source>
        <dbReference type="Pfam" id="PF01841"/>
    </source>
</evidence>
<keyword evidence="1" id="KW-0472">Membrane</keyword>
<dbReference type="EMBL" id="RCCK01000012">
    <property type="protein sequence ID" value="RLJ74883.1"/>
    <property type="molecule type" value="Genomic_DNA"/>
</dbReference>
<feature type="domain" description="DUF3857" evidence="4">
    <location>
        <begin position="68"/>
        <end position="225"/>
    </location>
</feature>
<dbReference type="AlphaFoldDB" id="A0A497XY47"/>
<keyword evidence="1" id="KW-1133">Transmembrane helix</keyword>
<feature type="transmembrane region" description="Helical" evidence="1">
    <location>
        <begin position="737"/>
        <end position="762"/>
    </location>
</feature>
<proteinExistence type="predicted"/>
<feature type="transmembrane region" description="Helical" evidence="1">
    <location>
        <begin position="808"/>
        <end position="828"/>
    </location>
</feature>
<feature type="transmembrane region" description="Helical" evidence="1">
    <location>
        <begin position="658"/>
        <end position="677"/>
    </location>
</feature>
<dbReference type="Pfam" id="PF01841">
    <property type="entry name" value="Transglut_core"/>
    <property type="match status" value="1"/>
</dbReference>
<dbReference type="OrthoDB" id="98874at2"/>
<name>A0A497XY47_9SPHI</name>
<evidence type="ECO:0000256" key="2">
    <source>
        <dbReference type="SAM" id="SignalP"/>
    </source>
</evidence>
<feature type="chain" id="PRO_5044605550" evidence="2">
    <location>
        <begin position="22"/>
        <end position="884"/>
    </location>
</feature>
<feature type="signal peptide" evidence="2">
    <location>
        <begin position="1"/>
        <end position="21"/>
    </location>
</feature>
<feature type="transmembrane region" description="Helical" evidence="1">
    <location>
        <begin position="697"/>
        <end position="717"/>
    </location>
</feature>
<dbReference type="Pfam" id="PF12969">
    <property type="entry name" value="DUF3857"/>
    <property type="match status" value="1"/>
</dbReference>
<gene>
    <name evidence="5" type="ORF">BCL90_3227</name>
    <name evidence="6" type="ORF">E3V97_17675</name>
</gene>
<comment type="caution">
    <text evidence="5">The sequence shown here is derived from an EMBL/GenBank/DDBJ whole genome shotgun (WGS) entry which is preliminary data.</text>
</comment>
<keyword evidence="2" id="KW-0732">Signal</keyword>
<evidence type="ECO:0000256" key="1">
    <source>
        <dbReference type="SAM" id="Phobius"/>
    </source>
</evidence>
<sequence length="884" mass="102158">MIKKITLSVCIILAMANLAFAQKGKVAINAKLPDWLQTVKVVNSKPAYKNIQDGYYLFLFEKQNNLETKEQYSHIIREISNGTGVQNGSEISVSYDPSYEKLVFHKLTIWRDNKPMDKLILQNFKILQNEKELSRFIYSGLYTAYLILDDIRKGDRIEYAYTIQGSNPVFPKYSNTIYFEGSSQIVNVYNNIIFKPGRNIRTKNFNSVPPLKRSVVKGLNVFEWQNSMSKTYPSNDFEPSDFDPFARVQISEYNNWQEIVDWGLSLQQFNAKKSPIINEKVAELKLKAKGNKEKYLELATRFVQDEIRYMGIEIGEYSHRPNSPEKILKQRYGDCKDKSTLLCNLLKANGINAYPVFLNTYLKKETASLLPSPSVFNHETVVAEFDDRKIYIDPTVANQRGPIFNNYFPYTAKVLVIKDGNKELTETAQQNLGKLKSLVVFNVGDTSGTSKSTLRITSDYSNNYADNFRDNLNNEGADNIEKSYVKYYSNLYPGLTIKDPIEIKDNEAENIISVTETYEIDSLWTRSETDQSKRLAYFYGDLINEQIVSIKKFRNAPLSLKFPCTIEQEVRIILPEIWNFENENINIDNENYRFLYSANAKFNTLTLTYYYQNFTPVLQTNSINDYIKDSKEILNTLSYGIYWGGTGPIENDGLNLKLLGIGFVALLLSTFIAIYLYTRKTEVNLDSIKNAWRLGGWLAIPGIGITLNPLIILVAALKQDIYTDKIWQGIQLNAHSLLLNLSVIFTVVFNVMLFVFSIFILVSFYKRRDFFPKYYITFLIFSFLITLLDTIASIYINKLVNNEILGASEFYSVFRIGIFAAIWITYFLKSERVKQTFVFSYPDADWRKAVIQDLNENFRINNLEQEENIIKNQETIDIEENERL</sequence>
<dbReference type="InterPro" id="IPR038765">
    <property type="entry name" value="Papain-like_cys_pep_sf"/>
</dbReference>
<dbReference type="Pfam" id="PF10754">
    <property type="entry name" value="DUF2569"/>
    <property type="match status" value="1"/>
</dbReference>
<dbReference type="Gene3D" id="2.60.40.3140">
    <property type="match status" value="1"/>
</dbReference>
<protein>
    <submittedName>
        <fullName evidence="6">DUF2569 family protein</fullName>
    </submittedName>
    <submittedName>
        <fullName evidence="5">Transglutaminase superfamily protein</fullName>
    </submittedName>
</protein>
<feature type="domain" description="Transglutaminase-like" evidence="3">
    <location>
        <begin position="300"/>
        <end position="361"/>
    </location>
</feature>
<feature type="transmembrane region" description="Helical" evidence="1">
    <location>
        <begin position="774"/>
        <end position="796"/>
    </location>
</feature>
<dbReference type="SUPFAM" id="SSF54001">
    <property type="entry name" value="Cysteine proteinases"/>
    <property type="match status" value="1"/>
</dbReference>
<organism evidence="5 7">
    <name type="scientific">Pedobacter alluvionis</name>
    <dbReference type="NCBI Taxonomy" id="475253"/>
    <lineage>
        <taxon>Bacteria</taxon>
        <taxon>Pseudomonadati</taxon>
        <taxon>Bacteroidota</taxon>
        <taxon>Sphingobacteriia</taxon>
        <taxon>Sphingobacteriales</taxon>
        <taxon>Sphingobacteriaceae</taxon>
        <taxon>Pedobacter</taxon>
    </lineage>
</organism>
<dbReference type="Proteomes" id="UP000297429">
    <property type="component" value="Unassembled WGS sequence"/>
</dbReference>
<dbReference type="InterPro" id="IPR019690">
    <property type="entry name" value="DUF2569"/>
</dbReference>
<reference evidence="5 7" key="1">
    <citation type="submission" date="2018-10" db="EMBL/GenBank/DDBJ databases">
        <title>Genomic Encyclopedia of Archaeal and Bacterial Type Strains, Phase II (KMG-II): from individual species to whole genera.</title>
        <authorList>
            <person name="Goeker M."/>
        </authorList>
    </citation>
    <scope>NUCLEOTIDE SEQUENCE [LARGE SCALE GENOMIC DNA]</scope>
    <source>
        <strain evidence="5 7">DSM 19624</strain>
    </source>
</reference>
<dbReference type="Gene3D" id="3.10.620.30">
    <property type="match status" value="1"/>
</dbReference>
<evidence type="ECO:0000313" key="7">
    <source>
        <dbReference type="Proteomes" id="UP000273898"/>
    </source>
</evidence>
<dbReference type="InterPro" id="IPR024618">
    <property type="entry name" value="DUF3857"/>
</dbReference>